<dbReference type="Pfam" id="PF08843">
    <property type="entry name" value="AbiEii"/>
    <property type="match status" value="1"/>
</dbReference>
<dbReference type="GO" id="GO:0016740">
    <property type="term" value="F:transferase activity"/>
    <property type="evidence" value="ECO:0007669"/>
    <property type="project" value="UniProtKB-KW"/>
</dbReference>
<dbReference type="AlphaFoldDB" id="A0A927ZUK4"/>
<evidence type="ECO:0000313" key="1">
    <source>
        <dbReference type="EMBL" id="MBE6092570.1"/>
    </source>
</evidence>
<dbReference type="Gene3D" id="3.10.450.620">
    <property type="entry name" value="JHP933, nucleotidyltransferase-like core domain"/>
    <property type="match status" value="1"/>
</dbReference>
<comment type="caution">
    <text evidence="1">The sequence shown here is derived from an EMBL/GenBank/DDBJ whole genome shotgun (WGS) entry which is preliminary data.</text>
</comment>
<evidence type="ECO:0000313" key="2">
    <source>
        <dbReference type="Proteomes" id="UP000761380"/>
    </source>
</evidence>
<accession>A0A927ZUK4</accession>
<reference evidence="1" key="1">
    <citation type="submission" date="2019-04" db="EMBL/GenBank/DDBJ databases">
        <title>Evolution of Biomass-Degrading Anaerobic Consortia Revealed by Metagenomics.</title>
        <authorList>
            <person name="Peng X."/>
        </authorList>
    </citation>
    <scope>NUCLEOTIDE SEQUENCE</scope>
    <source>
        <strain evidence="1">SIG240</strain>
    </source>
</reference>
<dbReference type="InterPro" id="IPR014942">
    <property type="entry name" value="AbiEii"/>
</dbReference>
<keyword evidence="1" id="KW-0808">Transferase</keyword>
<sequence>MTIIQDMLAKYDCRNATDYRNALKEIIQEVALCGMSHSGFFQIGAFYGGTALRIFHGLRRFSEDMDFSLISPSKDFDFEKYLSGMRQELAAVGLQMTVERKQKTKITPIQSAFIKGGTCVQVIHITGNEADTKGLTKDEVLKIKVEVDTDPPADASYEMKYALRPVPFAVRLYDKPSLFAGKTHAVLCRSWNNRVKGRDFYDYVWYLSNNTPLNILHLQRRLEQSGRWNPNDVLTLPIVKDMLNERFAAIDYAVAKKDVIDFIRTPAELDVWSASFFSAITENLTATSLNA</sequence>
<name>A0A927ZUK4_SELRU</name>
<organism evidence="1 2">
    <name type="scientific">Selenomonas ruminantium</name>
    <dbReference type="NCBI Taxonomy" id="971"/>
    <lineage>
        <taxon>Bacteria</taxon>
        <taxon>Bacillati</taxon>
        <taxon>Bacillota</taxon>
        <taxon>Negativicutes</taxon>
        <taxon>Selenomonadales</taxon>
        <taxon>Selenomonadaceae</taxon>
        <taxon>Selenomonas</taxon>
    </lineage>
</organism>
<protein>
    <submittedName>
        <fullName evidence="1">Nucleotidyl transferase AbiEii/AbiGii toxin family protein</fullName>
    </submittedName>
</protein>
<proteinExistence type="predicted"/>
<dbReference type="EMBL" id="SVBY01000028">
    <property type="protein sequence ID" value="MBE6092570.1"/>
    <property type="molecule type" value="Genomic_DNA"/>
</dbReference>
<dbReference type="Proteomes" id="UP000761380">
    <property type="component" value="Unassembled WGS sequence"/>
</dbReference>
<gene>
    <name evidence="1" type="ORF">E7201_05295</name>
</gene>